<dbReference type="InterPro" id="IPR000873">
    <property type="entry name" value="AMP-dep_synth/lig_dom"/>
</dbReference>
<dbReference type="Proteomes" id="UP000189627">
    <property type="component" value="Chromosome 2"/>
</dbReference>
<evidence type="ECO:0000259" key="1">
    <source>
        <dbReference type="Pfam" id="PF00501"/>
    </source>
</evidence>
<organism evidence="3 4">
    <name type="scientific">Cupriavidus necator</name>
    <name type="common">Alcaligenes eutrophus</name>
    <name type="synonym">Ralstonia eutropha</name>
    <dbReference type="NCBI Taxonomy" id="106590"/>
    <lineage>
        <taxon>Bacteria</taxon>
        <taxon>Pseudomonadati</taxon>
        <taxon>Pseudomonadota</taxon>
        <taxon>Betaproteobacteria</taxon>
        <taxon>Burkholderiales</taxon>
        <taxon>Burkholderiaceae</taxon>
        <taxon>Cupriavidus</taxon>
    </lineage>
</organism>
<feature type="domain" description="AMP-dependent synthetase/ligase" evidence="1">
    <location>
        <begin position="33"/>
        <end position="413"/>
    </location>
</feature>
<proteinExistence type="predicted"/>
<dbReference type="PANTHER" id="PTHR43767:SF1">
    <property type="entry name" value="NONRIBOSOMAL PEPTIDE SYNTHASE PES1 (EUROFUNG)-RELATED"/>
    <property type="match status" value="1"/>
</dbReference>
<dbReference type="AlphaFoldDB" id="A0A1U9V100"/>
<dbReference type="InterPro" id="IPR042099">
    <property type="entry name" value="ANL_N_sf"/>
</dbReference>
<evidence type="ECO:0000313" key="4">
    <source>
        <dbReference type="Proteomes" id="UP000189627"/>
    </source>
</evidence>
<reference evidence="4" key="1">
    <citation type="submission" date="2017-02" db="EMBL/GenBank/DDBJ databases">
        <title>Complete genome sequence of Cupriavidus necator strain NH9, a 3-chlorobenzoate degrader.</title>
        <authorList>
            <person name="Moriuchi R."/>
            <person name="Dohra H."/>
            <person name="Ogawa N."/>
        </authorList>
    </citation>
    <scope>NUCLEOTIDE SEQUENCE [LARGE SCALE GENOMIC DNA]</scope>
    <source>
        <strain evidence="4">NH9</strain>
    </source>
</reference>
<dbReference type="InterPro" id="IPR020845">
    <property type="entry name" value="AMP-binding_CS"/>
</dbReference>
<dbReference type="Gene3D" id="3.30.300.30">
    <property type="match status" value="1"/>
</dbReference>
<dbReference type="GO" id="GO:0016878">
    <property type="term" value="F:acid-thiol ligase activity"/>
    <property type="evidence" value="ECO:0007669"/>
    <property type="project" value="UniProtKB-ARBA"/>
</dbReference>
<accession>A0A1U9V100</accession>
<dbReference type="InterPro" id="IPR025110">
    <property type="entry name" value="AMP-bd_C"/>
</dbReference>
<dbReference type="InterPro" id="IPR045851">
    <property type="entry name" value="AMP-bd_C_sf"/>
</dbReference>
<dbReference type="Pfam" id="PF00501">
    <property type="entry name" value="AMP-binding"/>
    <property type="match status" value="1"/>
</dbReference>
<dbReference type="OrthoDB" id="9766486at2"/>
<sequence>MPQLTRHYAHWPCGVPHTLEVPDRNLAAHLAINAGRYPDKAAFEYYGRQTSYHALHAAANAMAGYLQQHVGVRSGDRVLLMMQSCPQFAIAYHAILYSDAVVVALNPMSTVEEIAYYVGDSGGRVLVTMQDLFPKAQSLLDDGSLDGCIVGAYAEFAGAAGDTPYMEVPAFVHEPYRQPAHAHVHGFRSALAAGIASRPSLAGGADLAVIAYTSGTTGKPKGAMLSHRAFTYAVTQRALWQRDLPEHTELLALPISHLAGMNIMNQALSVGRTIVLLSRWDADAAVELIERHRINYWCAVTPMVIDLLSCPGLAHRDLSSLKRVIGGATAMPEAVAAEVERCLGLPLIESYGLTESCGGTHMNPLQAPRRQCGGIPYINVDARVIDPDDGMELGPGQAGEIVMHAPTLFDGYWNKPDATREAFIELDGKRFLRSGDIGYHDDDGYFYVTDRLKRMINASGLKVWPAEIESWLFGHPAVQEACVISAFDPHRGETVKAFVVLRPSARGNLQPEQLIEWARSRMAAYKVPRLVEFVDSLPKTSTGKLLWRVLQDEQHERDRVARAPF</sequence>
<evidence type="ECO:0000259" key="2">
    <source>
        <dbReference type="Pfam" id="PF13193"/>
    </source>
</evidence>
<dbReference type="Gene3D" id="3.40.50.12780">
    <property type="entry name" value="N-terminal domain of ligase-like"/>
    <property type="match status" value="1"/>
</dbReference>
<gene>
    <name evidence="3" type="ORF">BJN34_32510</name>
</gene>
<dbReference type="KEGG" id="cuh:BJN34_32510"/>
<dbReference type="EMBL" id="CP017758">
    <property type="protein sequence ID" value="AQV98602.1"/>
    <property type="molecule type" value="Genomic_DNA"/>
</dbReference>
<dbReference type="PANTHER" id="PTHR43767">
    <property type="entry name" value="LONG-CHAIN-FATTY-ACID--COA LIGASE"/>
    <property type="match status" value="1"/>
</dbReference>
<dbReference type="Pfam" id="PF13193">
    <property type="entry name" value="AMP-binding_C"/>
    <property type="match status" value="1"/>
</dbReference>
<protein>
    <submittedName>
        <fullName evidence="3">Long-chain-fatty-acid--CoA ligase LcfA</fullName>
    </submittedName>
</protein>
<name>A0A1U9V100_CUPNE</name>
<evidence type="ECO:0000313" key="3">
    <source>
        <dbReference type="EMBL" id="AQV98602.1"/>
    </source>
</evidence>
<dbReference type="SUPFAM" id="SSF56801">
    <property type="entry name" value="Acetyl-CoA synthetase-like"/>
    <property type="match status" value="1"/>
</dbReference>
<keyword evidence="3" id="KW-0436">Ligase</keyword>
<feature type="domain" description="AMP-binding enzyme C-terminal" evidence="2">
    <location>
        <begin position="467"/>
        <end position="544"/>
    </location>
</feature>
<dbReference type="NCBIfam" id="NF006181">
    <property type="entry name" value="PRK08314.1"/>
    <property type="match status" value="1"/>
</dbReference>
<dbReference type="RefSeq" id="WP_078200854.1">
    <property type="nucleotide sequence ID" value="NZ_CP017758.1"/>
</dbReference>
<dbReference type="InterPro" id="IPR050237">
    <property type="entry name" value="ATP-dep_AMP-bd_enzyme"/>
</dbReference>
<dbReference type="PROSITE" id="PS00455">
    <property type="entry name" value="AMP_BINDING"/>
    <property type="match status" value="1"/>
</dbReference>